<reference evidence="1 2" key="1">
    <citation type="submission" date="2018-06" db="EMBL/GenBank/DDBJ databases">
        <title>Complete Genome Sequence of the Microcystin-Degrading Bacterium Sphingosinicella microcystinivorans Strain B-9.</title>
        <authorList>
            <person name="Jin H."/>
            <person name="Nishizawa T."/>
            <person name="Guo Y."/>
            <person name="Nishizawa A."/>
            <person name="Park H."/>
            <person name="Kato H."/>
            <person name="Tsuji K."/>
            <person name="Harada K."/>
        </authorList>
    </citation>
    <scope>NUCLEOTIDE SEQUENCE [LARGE SCALE GENOMIC DNA]</scope>
    <source>
        <strain evidence="1 2">B9</strain>
    </source>
</reference>
<evidence type="ECO:0000313" key="1">
    <source>
        <dbReference type="EMBL" id="BBE33842.1"/>
    </source>
</evidence>
<evidence type="ECO:0000313" key="2">
    <source>
        <dbReference type="Proteomes" id="UP000275727"/>
    </source>
</evidence>
<name>A0AAD1D5N4_SPHMI</name>
<dbReference type="Proteomes" id="UP000275727">
    <property type="component" value="Chromosome"/>
</dbReference>
<dbReference type="KEGG" id="smic:SmB9_15000"/>
<dbReference type="EMBL" id="AP018711">
    <property type="protein sequence ID" value="BBE33842.1"/>
    <property type="molecule type" value="Genomic_DNA"/>
</dbReference>
<gene>
    <name evidence="1" type="ORF">SmB9_15000</name>
</gene>
<dbReference type="AlphaFoldDB" id="A0AAD1D5N4"/>
<sequence length="51" mass="5459">MGAGSGLDGEPKLVLVHLRRTFEPPHDVFGKRPRGILPGAFTVRCKTDAGT</sequence>
<protein>
    <submittedName>
        <fullName evidence="1">Uncharacterized protein</fullName>
    </submittedName>
</protein>
<organism evidence="1 2">
    <name type="scientific">Sphingosinicella microcystinivorans</name>
    <dbReference type="NCBI Taxonomy" id="335406"/>
    <lineage>
        <taxon>Bacteria</taxon>
        <taxon>Pseudomonadati</taxon>
        <taxon>Pseudomonadota</taxon>
        <taxon>Alphaproteobacteria</taxon>
        <taxon>Sphingomonadales</taxon>
        <taxon>Sphingosinicellaceae</taxon>
        <taxon>Sphingosinicella</taxon>
    </lineage>
</organism>
<accession>A0AAD1D5N4</accession>
<proteinExistence type="predicted"/>